<feature type="region of interest" description="Disordered" evidence="1">
    <location>
        <begin position="77"/>
        <end position="281"/>
    </location>
</feature>
<dbReference type="NCBIfam" id="NF039170">
    <property type="entry name" value="SdrH_fam_CTERM"/>
    <property type="match status" value="1"/>
</dbReference>
<proteinExistence type="predicted"/>
<protein>
    <submittedName>
        <fullName evidence="4">Membrane anchored protein</fullName>
    </submittedName>
</protein>
<feature type="region of interest" description="Disordered" evidence="1">
    <location>
        <begin position="385"/>
        <end position="413"/>
    </location>
</feature>
<feature type="compositionally biased region" description="Basic and acidic residues" evidence="1">
    <location>
        <begin position="113"/>
        <end position="136"/>
    </location>
</feature>
<keyword evidence="2" id="KW-0472">Membrane</keyword>
<feature type="chain" id="PRO_5009841468" evidence="3">
    <location>
        <begin position="30"/>
        <end position="457"/>
    </location>
</feature>
<reference evidence="5 6" key="2">
    <citation type="submission" date="2016-09" db="EMBL/GenBank/DDBJ databases">
        <authorList>
            <consortium name="Pathogen Informatics"/>
            <person name="Sun Q."/>
            <person name="Inoue M."/>
        </authorList>
    </citation>
    <scope>NUCLEOTIDE SEQUENCE [LARGE SCALE GENOMIC DNA]</scope>
    <source>
        <strain evidence="5 6">82C</strain>
    </source>
</reference>
<dbReference type="EMBL" id="FMPG01000011">
    <property type="protein sequence ID" value="SCT26295.1"/>
    <property type="molecule type" value="Genomic_DNA"/>
</dbReference>
<evidence type="ECO:0000313" key="4">
    <source>
        <dbReference type="EMBL" id="SCT26295.1"/>
    </source>
</evidence>
<feature type="compositionally biased region" description="Basic and acidic residues" evidence="1">
    <location>
        <begin position="385"/>
        <end position="412"/>
    </location>
</feature>
<feature type="compositionally biased region" description="Low complexity" evidence="1">
    <location>
        <begin position="247"/>
        <end position="265"/>
    </location>
</feature>
<feature type="compositionally biased region" description="Polar residues" evidence="1">
    <location>
        <begin position="266"/>
        <end position="281"/>
    </location>
</feature>
<dbReference type="Proteomes" id="UP000095768">
    <property type="component" value="Unassembled WGS sequence"/>
</dbReference>
<feature type="transmembrane region" description="Helical" evidence="2">
    <location>
        <begin position="424"/>
        <end position="445"/>
    </location>
</feature>
<gene>
    <name evidence="4" type="ORF">SAMEA2297795_02095</name>
    <name evidence="5" type="ORF">SAMEA2297796_02477</name>
</gene>
<reference evidence="4 7" key="1">
    <citation type="submission" date="2016-09" db="EMBL/GenBank/DDBJ databases">
        <authorList>
            <consortium name="Pathogen Informatics"/>
        </authorList>
    </citation>
    <scope>NUCLEOTIDE SEQUENCE [LARGE SCALE GENOMIC DNA]</scope>
    <source>
        <strain evidence="4 7">82B</strain>
    </source>
</reference>
<evidence type="ECO:0000256" key="1">
    <source>
        <dbReference type="SAM" id="MobiDB-lite"/>
    </source>
</evidence>
<organism evidence="4 7">
    <name type="scientific">Staphylococcus caeli</name>
    <dbReference type="NCBI Taxonomy" id="2201815"/>
    <lineage>
        <taxon>Bacteria</taxon>
        <taxon>Bacillati</taxon>
        <taxon>Bacillota</taxon>
        <taxon>Bacilli</taxon>
        <taxon>Bacillales</taxon>
        <taxon>Staphylococcaceae</taxon>
        <taxon>Staphylococcus</taxon>
    </lineage>
</organism>
<accession>A0A1D4PU19</accession>
<name>A0A1D4PU19_9STAP</name>
<dbReference type="AlphaFoldDB" id="A0A1D4PU19"/>
<evidence type="ECO:0000313" key="7">
    <source>
        <dbReference type="Proteomes" id="UP000095768"/>
    </source>
</evidence>
<evidence type="ECO:0000256" key="2">
    <source>
        <dbReference type="SAM" id="Phobius"/>
    </source>
</evidence>
<keyword evidence="2" id="KW-1133">Transmembrane helix</keyword>
<dbReference type="OrthoDB" id="2414209at2"/>
<feature type="compositionally biased region" description="Polar residues" evidence="1">
    <location>
        <begin position="233"/>
        <end position="246"/>
    </location>
</feature>
<feature type="compositionally biased region" description="Gly residues" evidence="1">
    <location>
        <begin position="179"/>
        <end position="194"/>
    </location>
</feature>
<evidence type="ECO:0000313" key="6">
    <source>
        <dbReference type="Proteomes" id="UP000095412"/>
    </source>
</evidence>
<dbReference type="Proteomes" id="UP000095412">
    <property type="component" value="Unassembled WGS sequence"/>
</dbReference>
<keyword evidence="3" id="KW-0732">Signal</keyword>
<feature type="signal peptide" evidence="3">
    <location>
        <begin position="1"/>
        <end position="29"/>
    </location>
</feature>
<dbReference type="RefSeq" id="WP_069996597.1">
    <property type="nucleotide sequence ID" value="NZ_FMPG01000011.1"/>
</dbReference>
<sequence>MKKYHTHKFLMSSFAIVISTAFISKTTQASEDDMFASKNNQLTNSVQLNEKVPFNKTKSMIEDDLNRSKLSSIDFLTSTNNNTMEERPTNNTGDDGEDTGDTDKPDTGGGYENPDKPDKPDTGEGSENPDKPDKPDTGGGSENPDKPDKPDAGGGSGNPDKPDKPDKPDRPDKPDKPDTGGGSETPGSGGGSGNPGQPNKPDKPNNGGTGNSNPSGNHGGNQNGTNPAPNPSQPIQSGTNHTGQQPSNHQGNNNSDNGNSTNSQGYTQPNNGSTNHQTRPSNERQWLNRFDQMSAGSFKYNPFILNQIKQLSSNSENVSDRELSNILRKQNFSDNRFLNELQKGTNYFKFQYFNPLKNRDYYKNLDRQVLALITGDIGSMPDLKKPVSKDSSGKYEYHSSSDEEMTQTKDKSSTNAMDIKFERALFASITAMLIIFIGVVLGYIVNRKKRTTNNLES</sequence>
<feature type="compositionally biased region" description="Basic and acidic residues" evidence="1">
    <location>
        <begin position="160"/>
        <end position="178"/>
    </location>
</feature>
<evidence type="ECO:0000256" key="3">
    <source>
        <dbReference type="SAM" id="SignalP"/>
    </source>
</evidence>
<dbReference type="EMBL" id="FMPI01000029">
    <property type="protein sequence ID" value="SCT47738.1"/>
    <property type="molecule type" value="Genomic_DNA"/>
</dbReference>
<evidence type="ECO:0000313" key="5">
    <source>
        <dbReference type="EMBL" id="SCT47738.1"/>
    </source>
</evidence>
<keyword evidence="6" id="KW-1185">Reference proteome</keyword>
<keyword evidence="2" id="KW-0812">Transmembrane</keyword>